<feature type="region of interest" description="Disordered" evidence="1">
    <location>
        <begin position="259"/>
        <end position="301"/>
    </location>
</feature>
<keyword evidence="4" id="KW-1185">Reference proteome</keyword>
<name>A0A9N9E2H3_9GLOM</name>
<keyword evidence="2" id="KW-1133">Transmembrane helix</keyword>
<proteinExistence type="predicted"/>
<keyword evidence="2" id="KW-0472">Membrane</keyword>
<dbReference type="AlphaFoldDB" id="A0A9N9E2H3"/>
<feature type="non-terminal residue" evidence="3">
    <location>
        <position position="301"/>
    </location>
</feature>
<evidence type="ECO:0000256" key="2">
    <source>
        <dbReference type="SAM" id="Phobius"/>
    </source>
</evidence>
<accession>A0A9N9E2H3</accession>
<feature type="transmembrane region" description="Helical" evidence="2">
    <location>
        <begin position="21"/>
        <end position="46"/>
    </location>
</feature>
<dbReference type="EMBL" id="CAJVPI010003591">
    <property type="protein sequence ID" value="CAG8660119.1"/>
    <property type="molecule type" value="Genomic_DNA"/>
</dbReference>
<evidence type="ECO:0000313" key="4">
    <source>
        <dbReference type="Proteomes" id="UP000789739"/>
    </source>
</evidence>
<dbReference type="Proteomes" id="UP000789739">
    <property type="component" value="Unassembled WGS sequence"/>
</dbReference>
<comment type="caution">
    <text evidence="3">The sequence shown here is derived from an EMBL/GenBank/DDBJ whole genome shotgun (WGS) entry which is preliminary data.</text>
</comment>
<sequence>KFAHTNTPLPQPQTADSMNNIYFFLVLLIASTFLMTTTVTAVPALVKRDCSSFTISYPAGGETLKYGSNQNVTVQIGSSGVYVITTVSIYDSDYNFASSLFGDEAPVGGKSEVTVSFDLNGNFSPGEYHYKVEGYYTPTSACYTFTIGTIASKPNITETTVSFDVSLSQYVKTNTESPCQPFTVTAFHSTKIKHLLNRTKVHNVGSRVKIEDAVELHNNIICELQHATFVIPKNTTSNDTNTAVSPPSSRRATIVRSIAEQSPPPKKQNSSILPPPSQVAPRRKLSQAAPCKLRTSIQMKT</sequence>
<protein>
    <submittedName>
        <fullName evidence="3">10402_t:CDS:1</fullName>
    </submittedName>
</protein>
<reference evidence="3" key="1">
    <citation type="submission" date="2021-06" db="EMBL/GenBank/DDBJ databases">
        <authorList>
            <person name="Kallberg Y."/>
            <person name="Tangrot J."/>
            <person name="Rosling A."/>
        </authorList>
    </citation>
    <scope>NUCLEOTIDE SEQUENCE</scope>
    <source>
        <strain evidence="3">BR232B</strain>
    </source>
</reference>
<gene>
    <name evidence="3" type="ORF">PBRASI_LOCUS10737</name>
</gene>
<keyword evidence="2" id="KW-0812">Transmembrane</keyword>
<organism evidence="3 4">
    <name type="scientific">Paraglomus brasilianum</name>
    <dbReference type="NCBI Taxonomy" id="144538"/>
    <lineage>
        <taxon>Eukaryota</taxon>
        <taxon>Fungi</taxon>
        <taxon>Fungi incertae sedis</taxon>
        <taxon>Mucoromycota</taxon>
        <taxon>Glomeromycotina</taxon>
        <taxon>Glomeromycetes</taxon>
        <taxon>Paraglomerales</taxon>
        <taxon>Paraglomeraceae</taxon>
        <taxon>Paraglomus</taxon>
    </lineage>
</organism>
<feature type="non-terminal residue" evidence="3">
    <location>
        <position position="1"/>
    </location>
</feature>
<evidence type="ECO:0000313" key="3">
    <source>
        <dbReference type="EMBL" id="CAG8660119.1"/>
    </source>
</evidence>
<evidence type="ECO:0000256" key="1">
    <source>
        <dbReference type="SAM" id="MobiDB-lite"/>
    </source>
</evidence>